<reference evidence="2" key="1">
    <citation type="submission" date="2024-07" db="EMBL/GenBank/DDBJ databases">
        <title>Two chromosome-level genome assemblies of Korean endemic species Abeliophyllum distichum and Forsythia ovata (Oleaceae).</title>
        <authorList>
            <person name="Jang H."/>
        </authorList>
    </citation>
    <scope>NUCLEOTIDE SEQUENCE [LARGE SCALE GENOMIC DNA]</scope>
</reference>
<evidence type="ECO:0000313" key="1">
    <source>
        <dbReference type="EMBL" id="KAL2464594.1"/>
    </source>
</evidence>
<evidence type="ECO:0000313" key="2">
    <source>
        <dbReference type="Proteomes" id="UP001604277"/>
    </source>
</evidence>
<gene>
    <name evidence="1" type="ORF">Fot_52550</name>
</gene>
<proteinExistence type="predicted"/>
<keyword evidence="2" id="KW-1185">Reference proteome</keyword>
<accession>A0ABD1PLX1</accession>
<name>A0ABD1PLX1_9LAMI</name>
<sequence length="112" mass="12256">MGIIDEVPFGATLTIVADCCYSGSLIYGPGFGDWAHKFAIPKNIRPSTLVSTTQSMGGIERNGVTLEMLAQEIKAMHHIECDDIATLFLRVFGEDARLLFPSVPKVILLFNI</sequence>
<protein>
    <submittedName>
        <fullName evidence="1">Uncharacterized protein</fullName>
    </submittedName>
</protein>
<dbReference type="AlphaFoldDB" id="A0ABD1PLX1"/>
<organism evidence="1 2">
    <name type="scientific">Forsythia ovata</name>
    <dbReference type="NCBI Taxonomy" id="205694"/>
    <lineage>
        <taxon>Eukaryota</taxon>
        <taxon>Viridiplantae</taxon>
        <taxon>Streptophyta</taxon>
        <taxon>Embryophyta</taxon>
        <taxon>Tracheophyta</taxon>
        <taxon>Spermatophyta</taxon>
        <taxon>Magnoliopsida</taxon>
        <taxon>eudicotyledons</taxon>
        <taxon>Gunneridae</taxon>
        <taxon>Pentapetalae</taxon>
        <taxon>asterids</taxon>
        <taxon>lamiids</taxon>
        <taxon>Lamiales</taxon>
        <taxon>Oleaceae</taxon>
        <taxon>Forsythieae</taxon>
        <taxon>Forsythia</taxon>
    </lineage>
</organism>
<dbReference type="Proteomes" id="UP001604277">
    <property type="component" value="Unassembled WGS sequence"/>
</dbReference>
<dbReference type="EMBL" id="JBFOLJ010000018">
    <property type="protein sequence ID" value="KAL2464594.1"/>
    <property type="molecule type" value="Genomic_DNA"/>
</dbReference>
<comment type="caution">
    <text evidence="1">The sequence shown here is derived from an EMBL/GenBank/DDBJ whole genome shotgun (WGS) entry which is preliminary data.</text>
</comment>